<dbReference type="Proteomes" id="UP000265520">
    <property type="component" value="Unassembled WGS sequence"/>
</dbReference>
<proteinExistence type="predicted"/>
<reference evidence="2 3" key="1">
    <citation type="journal article" date="2018" name="Front. Plant Sci.">
        <title>Red Clover (Trifolium pratense) and Zigzag Clover (T. medium) - A Picture of Genomic Similarities and Differences.</title>
        <authorList>
            <person name="Dluhosova J."/>
            <person name="Istvanek J."/>
            <person name="Nedelnik J."/>
            <person name="Repkova J."/>
        </authorList>
    </citation>
    <scope>NUCLEOTIDE SEQUENCE [LARGE SCALE GENOMIC DNA]</scope>
    <source>
        <strain evidence="3">cv. 10/8</strain>
        <tissue evidence="2">Leaf</tissue>
    </source>
</reference>
<sequence>GGRDHDRVPEMGGNEGDWIEVRPRRRKASRQLDDGFDRLRQRGRSRSRTISPL</sequence>
<feature type="compositionally biased region" description="Basic and acidic residues" evidence="1">
    <location>
        <begin position="30"/>
        <end position="40"/>
    </location>
</feature>
<feature type="region of interest" description="Disordered" evidence="1">
    <location>
        <begin position="1"/>
        <end position="53"/>
    </location>
</feature>
<evidence type="ECO:0000256" key="1">
    <source>
        <dbReference type="SAM" id="MobiDB-lite"/>
    </source>
</evidence>
<gene>
    <name evidence="2" type="ORF">A2U01_0007456</name>
</gene>
<keyword evidence="3" id="KW-1185">Reference proteome</keyword>
<name>A0A392MGJ1_9FABA</name>
<comment type="caution">
    <text evidence="2">The sequence shown here is derived from an EMBL/GenBank/DDBJ whole genome shotgun (WGS) entry which is preliminary data.</text>
</comment>
<dbReference type="EMBL" id="LXQA010010588">
    <property type="protein sequence ID" value="MCH86597.1"/>
    <property type="molecule type" value="Genomic_DNA"/>
</dbReference>
<protein>
    <submittedName>
        <fullName evidence="2">Uncharacterized protein</fullName>
    </submittedName>
</protein>
<dbReference type="AlphaFoldDB" id="A0A392MGJ1"/>
<feature type="non-terminal residue" evidence="2">
    <location>
        <position position="1"/>
    </location>
</feature>
<evidence type="ECO:0000313" key="2">
    <source>
        <dbReference type="EMBL" id="MCH86597.1"/>
    </source>
</evidence>
<organism evidence="2 3">
    <name type="scientific">Trifolium medium</name>
    <dbReference type="NCBI Taxonomy" id="97028"/>
    <lineage>
        <taxon>Eukaryota</taxon>
        <taxon>Viridiplantae</taxon>
        <taxon>Streptophyta</taxon>
        <taxon>Embryophyta</taxon>
        <taxon>Tracheophyta</taxon>
        <taxon>Spermatophyta</taxon>
        <taxon>Magnoliopsida</taxon>
        <taxon>eudicotyledons</taxon>
        <taxon>Gunneridae</taxon>
        <taxon>Pentapetalae</taxon>
        <taxon>rosids</taxon>
        <taxon>fabids</taxon>
        <taxon>Fabales</taxon>
        <taxon>Fabaceae</taxon>
        <taxon>Papilionoideae</taxon>
        <taxon>50 kb inversion clade</taxon>
        <taxon>NPAAA clade</taxon>
        <taxon>Hologalegina</taxon>
        <taxon>IRL clade</taxon>
        <taxon>Trifolieae</taxon>
        <taxon>Trifolium</taxon>
    </lineage>
</organism>
<accession>A0A392MGJ1</accession>
<evidence type="ECO:0000313" key="3">
    <source>
        <dbReference type="Proteomes" id="UP000265520"/>
    </source>
</evidence>